<dbReference type="RefSeq" id="WP_058843826.1">
    <property type="nucleotide sequence ID" value="NZ_PDFK01000001.1"/>
</dbReference>
<evidence type="ECO:0000256" key="3">
    <source>
        <dbReference type="ARBA" id="ARBA00022490"/>
    </source>
</evidence>
<dbReference type="GO" id="GO:0005829">
    <property type="term" value="C:cytosol"/>
    <property type="evidence" value="ECO:0007669"/>
    <property type="project" value="UniProtKB-SubCell"/>
</dbReference>
<name>A0A2I0V5P4_9BACI</name>
<dbReference type="SUPFAM" id="SSF101116">
    <property type="entry name" value="Flagellar export chaperone FliS"/>
    <property type="match status" value="1"/>
</dbReference>
<sequence length="136" mass="15405">MAANLTAQNAYKQNSVTTASPGELTLMLYNGCLKFLIKAKQAIQEKNVQEKNTNLIKAQAIIAELMSTLNMDIEISKQMLPLYEYMNHRLVEANIQNDVAIIEEVEGLVTEFRDTWKEVIRITRQQQFGQGNSGQI</sequence>
<keyword evidence="4 6" id="KW-1005">Bacterial flagellum biogenesis</keyword>
<evidence type="ECO:0000256" key="4">
    <source>
        <dbReference type="ARBA" id="ARBA00022795"/>
    </source>
</evidence>
<dbReference type="EMBL" id="PDFK01000001">
    <property type="protein sequence ID" value="PKU53606.1"/>
    <property type="molecule type" value="Genomic_DNA"/>
</dbReference>
<dbReference type="GO" id="GO:0071973">
    <property type="term" value="P:bacterial-type flagellum-dependent cell motility"/>
    <property type="evidence" value="ECO:0007669"/>
    <property type="project" value="TreeGrafter"/>
</dbReference>
<dbReference type="Gene3D" id="1.20.120.340">
    <property type="entry name" value="Flagellar protein FliS"/>
    <property type="match status" value="1"/>
</dbReference>
<dbReference type="Pfam" id="PF02561">
    <property type="entry name" value="FliS"/>
    <property type="match status" value="1"/>
</dbReference>
<keyword evidence="7" id="KW-0969">Cilium</keyword>
<dbReference type="PANTHER" id="PTHR34773">
    <property type="entry name" value="FLAGELLAR SECRETION CHAPERONE FLIS"/>
    <property type="match status" value="1"/>
</dbReference>
<dbReference type="GO" id="GO:0044780">
    <property type="term" value="P:bacterial-type flagellum assembly"/>
    <property type="evidence" value="ECO:0007669"/>
    <property type="project" value="InterPro"/>
</dbReference>
<comment type="subcellular location">
    <subcellularLocation>
        <location evidence="1 6">Cytoplasm</location>
        <location evidence="1 6">Cytosol</location>
    </subcellularLocation>
</comment>
<reference evidence="7 8" key="1">
    <citation type="submission" date="2017-10" db="EMBL/GenBank/DDBJ databases">
        <title>Draft genome of Lysinibacillus fusiformis strain Juneja, a laboratory-derived pathogen of Drosophila melanogaster.</title>
        <authorList>
            <person name="Smith B.R."/>
            <person name="Unckless R.L."/>
        </authorList>
    </citation>
    <scope>NUCLEOTIDE SEQUENCE [LARGE SCALE GENOMIC DNA]</scope>
    <source>
        <strain evidence="7 8">Juneja</strain>
    </source>
</reference>
<keyword evidence="5" id="KW-0143">Chaperone</keyword>
<comment type="similarity">
    <text evidence="2 6">Belongs to the FliS family.</text>
</comment>
<dbReference type="Proteomes" id="UP000234956">
    <property type="component" value="Unassembled WGS sequence"/>
</dbReference>
<keyword evidence="3 6" id="KW-0963">Cytoplasm</keyword>
<evidence type="ECO:0000313" key="7">
    <source>
        <dbReference type="EMBL" id="PKU53606.1"/>
    </source>
</evidence>
<evidence type="ECO:0000256" key="2">
    <source>
        <dbReference type="ARBA" id="ARBA00008787"/>
    </source>
</evidence>
<dbReference type="AlphaFoldDB" id="A0A2I0V5P4"/>
<dbReference type="NCBIfam" id="TIGR00208">
    <property type="entry name" value="fliS"/>
    <property type="match status" value="1"/>
</dbReference>
<dbReference type="PANTHER" id="PTHR34773:SF1">
    <property type="entry name" value="FLAGELLAR SECRETION CHAPERONE FLIS"/>
    <property type="match status" value="1"/>
</dbReference>
<accession>A0A2I0V5P4</accession>
<evidence type="ECO:0000256" key="6">
    <source>
        <dbReference type="PIRNR" id="PIRNR039090"/>
    </source>
</evidence>
<evidence type="ECO:0000313" key="8">
    <source>
        <dbReference type="Proteomes" id="UP000234956"/>
    </source>
</evidence>
<gene>
    <name evidence="7" type="ORF">CRI88_04605</name>
</gene>
<dbReference type="PIRSF" id="PIRSF039090">
    <property type="entry name" value="Flis"/>
    <property type="match status" value="1"/>
</dbReference>
<organism evidence="7 8">
    <name type="scientific">Lysinibacillus fusiformis</name>
    <dbReference type="NCBI Taxonomy" id="28031"/>
    <lineage>
        <taxon>Bacteria</taxon>
        <taxon>Bacillati</taxon>
        <taxon>Bacillota</taxon>
        <taxon>Bacilli</taxon>
        <taxon>Bacillales</taxon>
        <taxon>Bacillaceae</taxon>
        <taxon>Lysinibacillus</taxon>
    </lineage>
</organism>
<comment type="caution">
    <text evidence="7">The sequence shown here is derived from an EMBL/GenBank/DDBJ whole genome shotgun (WGS) entry which is preliminary data.</text>
</comment>
<keyword evidence="7" id="KW-0282">Flagellum</keyword>
<evidence type="ECO:0000256" key="1">
    <source>
        <dbReference type="ARBA" id="ARBA00004514"/>
    </source>
</evidence>
<dbReference type="InterPro" id="IPR003713">
    <property type="entry name" value="FliS"/>
</dbReference>
<dbReference type="InterPro" id="IPR036584">
    <property type="entry name" value="FliS_sf"/>
</dbReference>
<proteinExistence type="inferred from homology"/>
<evidence type="ECO:0000256" key="5">
    <source>
        <dbReference type="ARBA" id="ARBA00023186"/>
    </source>
</evidence>
<protein>
    <recommendedName>
        <fullName evidence="6">Flagellar secretion chaperone FliS</fullName>
    </recommendedName>
</protein>
<keyword evidence="7" id="KW-0966">Cell projection</keyword>
<dbReference type="CDD" id="cd16098">
    <property type="entry name" value="FliS"/>
    <property type="match status" value="1"/>
</dbReference>